<dbReference type="AlphaFoldDB" id="A0A4Q7TNM7"/>
<dbReference type="SUPFAM" id="SSF48173">
    <property type="entry name" value="Cryptochrome/photolyase FAD-binding domain"/>
    <property type="match status" value="1"/>
</dbReference>
<dbReference type="Proteomes" id="UP000292408">
    <property type="component" value="Unassembled WGS sequence"/>
</dbReference>
<dbReference type="Pfam" id="PF04244">
    <property type="entry name" value="DPRP"/>
    <property type="match status" value="1"/>
</dbReference>
<proteinExistence type="predicted"/>
<dbReference type="Gene3D" id="3.40.50.620">
    <property type="entry name" value="HUPs"/>
    <property type="match status" value="1"/>
</dbReference>
<dbReference type="Gene3D" id="1.25.40.80">
    <property type="match status" value="1"/>
</dbReference>
<accession>A0A4Q7TNM7</accession>
<dbReference type="InterPro" id="IPR014729">
    <property type="entry name" value="Rossmann-like_a/b/a_fold"/>
</dbReference>
<name>A0A4Q7TNM7_9MICO</name>
<dbReference type="GO" id="GO:0016829">
    <property type="term" value="F:lyase activity"/>
    <property type="evidence" value="ECO:0007669"/>
    <property type="project" value="UniProtKB-KW"/>
</dbReference>
<gene>
    <name evidence="1" type="ORF">EV140_0962</name>
</gene>
<comment type="caution">
    <text evidence="1">The sequence shown here is derived from an EMBL/GenBank/DDBJ whole genome shotgun (WGS) entry which is preliminary data.</text>
</comment>
<dbReference type="InterPro" id="IPR036134">
    <property type="entry name" value="Crypto/Photolyase_FAD-like_sf"/>
</dbReference>
<dbReference type="PANTHER" id="PTHR38657:SF1">
    <property type="entry name" value="SLR1343 PROTEIN"/>
    <property type="match status" value="1"/>
</dbReference>
<reference evidence="1 2" key="1">
    <citation type="journal article" date="2015" name="Stand. Genomic Sci.">
        <title>Genomic Encyclopedia of Bacterial and Archaeal Type Strains, Phase III: the genomes of soil and plant-associated and newly described type strains.</title>
        <authorList>
            <person name="Whitman W.B."/>
            <person name="Woyke T."/>
            <person name="Klenk H.P."/>
            <person name="Zhou Y."/>
            <person name="Lilburn T.G."/>
            <person name="Beck B.J."/>
            <person name="De Vos P."/>
            <person name="Vandamme P."/>
            <person name="Eisen J.A."/>
            <person name="Garrity G."/>
            <person name="Hugenholtz P."/>
            <person name="Kyrpides N.C."/>
        </authorList>
    </citation>
    <scope>NUCLEOTIDE SEQUENCE [LARGE SCALE GENOMIC DNA]</scope>
    <source>
        <strain evidence="1 2">AC4r</strain>
    </source>
</reference>
<dbReference type="InterPro" id="IPR052551">
    <property type="entry name" value="UV-DNA_repair_photolyase"/>
</dbReference>
<sequence>MTAPTRWLTSEQLGPHFDDGGEIALVEVLDQYRRRPVHRQKAHLHLSALRHRARELGDRARVLRGNTHRAALKEAELSGDRLETVGAISWGMRRLVEELGGTMLEPRGFVTERAVFDDWAAGKSASQLVMDRFYREVRERTGLLMEGGQPVGGQFSFDADNRERPPKGAASLGLPEPWRPTEDDIDAAVRVDLDRLAASGAKFIGVDAPRRFAATREEALAALDDFIESRLNDFGPFEDAMLRGDAIMAHTRLSVPINLGLLHPLEVVERVVAEYEAGRAPLNSVEGLVRQLIGWRDWVWHLYWHLGPDYTTSNNFLDARTPVPEDWWRPDPSVVAAACLSDTLDQVAQTGWTHHIVRLMVLGNHALQRGYDPAELTAWFRDAFVDGTAWVMPANVVGMSQFADGGVVATKPYASGGAYIQKMSDYCGSCRFDPKKRLGDDACPFTAGY</sequence>
<dbReference type="InterPro" id="IPR007357">
    <property type="entry name" value="PhrB-like"/>
</dbReference>
<organism evidence="1 2">
    <name type="scientific">Microcella alkaliphila</name>
    <dbReference type="NCBI Taxonomy" id="279828"/>
    <lineage>
        <taxon>Bacteria</taxon>
        <taxon>Bacillati</taxon>
        <taxon>Actinomycetota</taxon>
        <taxon>Actinomycetes</taxon>
        <taxon>Micrococcales</taxon>
        <taxon>Microbacteriaceae</taxon>
        <taxon>Microcella</taxon>
    </lineage>
</organism>
<dbReference type="PANTHER" id="PTHR38657">
    <property type="entry name" value="SLR1343 PROTEIN"/>
    <property type="match status" value="1"/>
</dbReference>
<keyword evidence="1" id="KW-0456">Lyase</keyword>
<evidence type="ECO:0000313" key="1">
    <source>
        <dbReference type="EMBL" id="RZT62436.1"/>
    </source>
</evidence>
<dbReference type="RefSeq" id="WP_241971296.1">
    <property type="nucleotide sequence ID" value="NZ_SGXT01000013.1"/>
</dbReference>
<dbReference type="EMBL" id="SGXT01000013">
    <property type="protein sequence ID" value="RZT62436.1"/>
    <property type="molecule type" value="Genomic_DNA"/>
</dbReference>
<evidence type="ECO:0000313" key="2">
    <source>
        <dbReference type="Proteomes" id="UP000292408"/>
    </source>
</evidence>
<dbReference type="Gene3D" id="1.10.579.10">
    <property type="entry name" value="DNA Cyclobutane Dipyrimidine Photolyase, subunit A, domain 3"/>
    <property type="match status" value="1"/>
</dbReference>
<protein>
    <submittedName>
        <fullName evidence="1">Deoxyribodipyrimidine photolyase-related protein</fullName>
    </submittedName>
</protein>
<keyword evidence="2" id="KW-1185">Reference proteome</keyword>